<dbReference type="EMBL" id="PXZH01000001">
    <property type="protein sequence ID" value="RST89882.1"/>
    <property type="molecule type" value="Genomic_DNA"/>
</dbReference>
<feature type="signal peptide" evidence="2">
    <location>
        <begin position="1"/>
        <end position="22"/>
    </location>
</feature>
<feature type="compositionally biased region" description="Basic and acidic residues" evidence="1">
    <location>
        <begin position="55"/>
        <end position="80"/>
    </location>
</feature>
<dbReference type="RefSeq" id="WP_125942494.1">
    <property type="nucleotide sequence ID" value="NZ_PXZH01000001.1"/>
</dbReference>
<feature type="chain" id="PRO_5018753245" description="DUF4767 domain-containing protein" evidence="2">
    <location>
        <begin position="23"/>
        <end position="341"/>
    </location>
</feature>
<accession>A0A3S0AY72</accession>
<dbReference type="OrthoDB" id="2149782at2"/>
<dbReference type="PROSITE" id="PS51257">
    <property type="entry name" value="PROKAR_LIPOPROTEIN"/>
    <property type="match status" value="1"/>
</dbReference>
<dbReference type="InterPro" id="IPR031927">
    <property type="entry name" value="DUF4767"/>
</dbReference>
<feature type="domain" description="DUF4767" evidence="3">
    <location>
        <begin position="82"/>
        <end position="220"/>
    </location>
</feature>
<keyword evidence="2" id="KW-0732">Signal</keyword>
<proteinExistence type="predicted"/>
<evidence type="ECO:0000256" key="1">
    <source>
        <dbReference type="SAM" id="MobiDB-lite"/>
    </source>
</evidence>
<evidence type="ECO:0000259" key="3">
    <source>
        <dbReference type="Pfam" id="PF15983"/>
    </source>
</evidence>
<dbReference type="Proteomes" id="UP000277864">
    <property type="component" value="Unassembled WGS sequence"/>
</dbReference>
<protein>
    <recommendedName>
        <fullName evidence="3">DUF4767 domain-containing protein</fullName>
    </recommendedName>
</protein>
<keyword evidence="5" id="KW-1185">Reference proteome</keyword>
<sequence length="341" mass="38377">MKKLGKLCSVIMLLMVLGGCQAKEKQPLTDEVTINSTTVKKKAPSNSNKKAKPQAKKDNQAQNKQERKQDGSCSSEDKQGENLWNSEKAAALESFVIKWGETLDQTYQSYAPKRNVDLYGLYLPDAVLDNNSHMVLSENKQPVDIEWSSTGCGQKPYQLVAVYSDAASQPYLKQHVYFFVLEGQTPHVFLTQQNQGNPENNLYFSETQNEALKNGFASILRGEEPVVPVKEAAPQVSHDYNQITANFIQQRAGTYYDENNQPVFKLDETYFTHVQSGKKYKIAGITDSEPQGMLTIAWDIDDFAARYGQENLGPGPQPFMYVMTDNPDVLESQRGDSYTRR</sequence>
<gene>
    <name evidence="4" type="ORF">C7P63_02040</name>
</gene>
<organism evidence="4 5">
    <name type="scientific">Vagococcus humatus</name>
    <dbReference type="NCBI Taxonomy" id="1889241"/>
    <lineage>
        <taxon>Bacteria</taxon>
        <taxon>Bacillati</taxon>
        <taxon>Bacillota</taxon>
        <taxon>Bacilli</taxon>
        <taxon>Lactobacillales</taxon>
        <taxon>Enterococcaceae</taxon>
        <taxon>Vagococcus</taxon>
    </lineage>
</organism>
<reference evidence="4 5" key="1">
    <citation type="submission" date="2018-03" db="EMBL/GenBank/DDBJ databases">
        <authorList>
            <person name="Gulvik C.A."/>
        </authorList>
    </citation>
    <scope>NUCLEOTIDE SEQUENCE [LARGE SCALE GENOMIC DNA]</scope>
    <source>
        <strain evidence="4 5">JCM 31581</strain>
    </source>
</reference>
<dbReference type="Pfam" id="PF15983">
    <property type="entry name" value="DUF4767"/>
    <property type="match status" value="1"/>
</dbReference>
<feature type="region of interest" description="Disordered" evidence="1">
    <location>
        <begin position="27"/>
        <end position="81"/>
    </location>
</feature>
<dbReference type="AlphaFoldDB" id="A0A3S0AY72"/>
<evidence type="ECO:0000256" key="2">
    <source>
        <dbReference type="SAM" id="SignalP"/>
    </source>
</evidence>
<name>A0A3S0AY72_9ENTE</name>
<evidence type="ECO:0000313" key="5">
    <source>
        <dbReference type="Proteomes" id="UP000277864"/>
    </source>
</evidence>
<evidence type="ECO:0000313" key="4">
    <source>
        <dbReference type="EMBL" id="RST89882.1"/>
    </source>
</evidence>
<feature type="compositionally biased region" description="Basic residues" evidence="1">
    <location>
        <begin position="39"/>
        <end position="54"/>
    </location>
</feature>
<comment type="caution">
    <text evidence="4">The sequence shown here is derived from an EMBL/GenBank/DDBJ whole genome shotgun (WGS) entry which is preliminary data.</text>
</comment>